<comment type="caution">
    <text evidence="4">The sequence shown here is derived from an EMBL/GenBank/DDBJ whole genome shotgun (WGS) entry which is preliminary data.</text>
</comment>
<dbReference type="Pfam" id="PF00395">
    <property type="entry name" value="SLH"/>
    <property type="match status" value="3"/>
</dbReference>
<feature type="domain" description="SLH" evidence="3">
    <location>
        <begin position="149"/>
        <end position="207"/>
    </location>
</feature>
<dbReference type="PANTHER" id="PTHR31157">
    <property type="entry name" value="SCP DOMAIN-CONTAINING PROTEIN"/>
    <property type="match status" value="1"/>
</dbReference>
<evidence type="ECO:0000313" key="4">
    <source>
        <dbReference type="EMBL" id="OMP66657.1"/>
    </source>
</evidence>
<dbReference type="InterPro" id="IPR001119">
    <property type="entry name" value="SLH_dom"/>
</dbReference>
<keyword evidence="5" id="KW-1185">Reference proteome</keyword>
<dbReference type="CDD" id="cd05379">
    <property type="entry name" value="CAP_bacterial"/>
    <property type="match status" value="1"/>
</dbReference>
<dbReference type="SUPFAM" id="SSF55797">
    <property type="entry name" value="PR-1-like"/>
    <property type="match status" value="1"/>
</dbReference>
<dbReference type="PANTHER" id="PTHR31157:SF1">
    <property type="entry name" value="SCP DOMAIN-CONTAINING PROTEIN"/>
    <property type="match status" value="1"/>
</dbReference>
<dbReference type="NCBIfam" id="TIGR02909">
    <property type="entry name" value="spore_YkwD"/>
    <property type="match status" value="1"/>
</dbReference>
<dbReference type="STRING" id="1714355.BTO28_11480"/>
<dbReference type="Proteomes" id="UP000188613">
    <property type="component" value="Unassembled WGS sequence"/>
</dbReference>
<keyword evidence="1 2" id="KW-0732">Signal</keyword>
<dbReference type="Gene3D" id="3.40.33.10">
    <property type="entry name" value="CAP"/>
    <property type="match status" value="1"/>
</dbReference>
<evidence type="ECO:0000256" key="1">
    <source>
        <dbReference type="ARBA" id="ARBA00022729"/>
    </source>
</evidence>
<dbReference type="InterPro" id="IPR035940">
    <property type="entry name" value="CAP_sf"/>
</dbReference>
<dbReference type="InterPro" id="IPR014258">
    <property type="entry name" value="CAP_domain_YkwD-like"/>
</dbReference>
<sequence length="357" mass="39621">MKNKNRLFSSILLFLCIPFMFNAPANAASFSDTHPGEKAYTAIEEMKEKEMIAGFPDGTFRQYKPVTRAQSAIFVARMLHISPDASLTTTFKDISPGQAAYPYIAELTNKGVFSASDRFHPDRSLTRAEMAIILVRAFNLQGTIDAPFSDVHDGMKAAPYIHALAATRITTGTGNNRYDPYGTVTRGQMAIFMSNIDKYRYTNANPETQPEPTPGDPAEISYEIDPNFAPNSIEQQIFLLVNQERMEAGVNPLKLANDLSFVARVKSKDMRDQNYFDHQSPVYGSPFNMMNDFGLDYMAAGENIAGGQDSAVAVMNAWMNSTGHRNNILNPDFAEIGIGYVDGGSYGSYFTQMFMTR</sequence>
<feature type="domain" description="SLH" evidence="3">
    <location>
        <begin position="87"/>
        <end position="148"/>
    </location>
</feature>
<feature type="domain" description="SLH" evidence="3">
    <location>
        <begin position="26"/>
        <end position="86"/>
    </location>
</feature>
<feature type="chain" id="PRO_5013251242" description="SLH domain-containing protein" evidence="2">
    <location>
        <begin position="28"/>
        <end position="357"/>
    </location>
</feature>
<dbReference type="RefSeq" id="WP_076766369.1">
    <property type="nucleotide sequence ID" value="NZ_MSFI01000019.1"/>
</dbReference>
<evidence type="ECO:0000313" key="5">
    <source>
        <dbReference type="Proteomes" id="UP000188613"/>
    </source>
</evidence>
<gene>
    <name evidence="4" type="ORF">BTO28_11480</name>
</gene>
<evidence type="ECO:0000259" key="3">
    <source>
        <dbReference type="PROSITE" id="PS51272"/>
    </source>
</evidence>
<organism evidence="4 5">
    <name type="scientific">Domibacillus epiphyticus</name>
    <dbReference type="NCBI Taxonomy" id="1714355"/>
    <lineage>
        <taxon>Bacteria</taxon>
        <taxon>Bacillati</taxon>
        <taxon>Bacillota</taxon>
        <taxon>Bacilli</taxon>
        <taxon>Bacillales</taxon>
        <taxon>Bacillaceae</taxon>
        <taxon>Domibacillus</taxon>
    </lineage>
</organism>
<feature type="signal peptide" evidence="2">
    <location>
        <begin position="1"/>
        <end position="27"/>
    </location>
</feature>
<proteinExistence type="predicted"/>
<evidence type="ECO:0000256" key="2">
    <source>
        <dbReference type="SAM" id="SignalP"/>
    </source>
</evidence>
<dbReference type="Pfam" id="PF00188">
    <property type="entry name" value="CAP"/>
    <property type="match status" value="1"/>
</dbReference>
<dbReference type="EMBL" id="MSFI01000019">
    <property type="protein sequence ID" value="OMP66657.1"/>
    <property type="molecule type" value="Genomic_DNA"/>
</dbReference>
<dbReference type="OrthoDB" id="9783944at2"/>
<dbReference type="AlphaFoldDB" id="A0A1V2A6U4"/>
<reference evidence="4 5" key="1">
    <citation type="submission" date="2016-12" db="EMBL/GenBank/DDBJ databases">
        <title>Domibacillus sp. SAB 38T whole genome sequencing.</title>
        <authorList>
            <person name="Verma A."/>
            <person name="Ojha A.K."/>
            <person name="Krishnamurthi S."/>
        </authorList>
    </citation>
    <scope>NUCLEOTIDE SEQUENCE [LARGE SCALE GENOMIC DNA]</scope>
    <source>
        <strain evidence="4 5">SAB 38</strain>
    </source>
</reference>
<dbReference type="InterPro" id="IPR014044">
    <property type="entry name" value="CAP_dom"/>
</dbReference>
<accession>A0A1V2A6U4</accession>
<protein>
    <recommendedName>
        <fullName evidence="3">SLH domain-containing protein</fullName>
    </recommendedName>
</protein>
<name>A0A1V2A6U4_9BACI</name>
<dbReference type="PROSITE" id="PS51272">
    <property type="entry name" value="SLH"/>
    <property type="match status" value="3"/>
</dbReference>